<accession>A0ABW4AYK2</accession>
<dbReference type="RefSeq" id="WP_377366255.1">
    <property type="nucleotide sequence ID" value="NZ_JBHTMN010000007.1"/>
</dbReference>
<protein>
    <submittedName>
        <fullName evidence="3">FecR family protein</fullName>
    </submittedName>
</protein>
<comment type="caution">
    <text evidence="3">The sequence shown here is derived from an EMBL/GenBank/DDBJ whole genome shotgun (WGS) entry which is preliminary data.</text>
</comment>
<gene>
    <name evidence="3" type="ORF">ACFQ45_06860</name>
</gene>
<evidence type="ECO:0000313" key="4">
    <source>
        <dbReference type="Proteomes" id="UP001597059"/>
    </source>
</evidence>
<feature type="domain" description="FecR N-terminal" evidence="2">
    <location>
        <begin position="11"/>
        <end position="53"/>
    </location>
</feature>
<dbReference type="Gene3D" id="2.60.120.1440">
    <property type="match status" value="1"/>
</dbReference>
<dbReference type="PANTHER" id="PTHR30273:SF2">
    <property type="entry name" value="PROTEIN FECR"/>
    <property type="match status" value="1"/>
</dbReference>
<dbReference type="PANTHER" id="PTHR30273">
    <property type="entry name" value="PERIPLASMIC SIGNAL SENSOR AND SIGMA FACTOR ACTIVATOR FECR-RELATED"/>
    <property type="match status" value="1"/>
</dbReference>
<organism evidence="3 4">
    <name type="scientific">Rhodanobacter aciditrophus</name>
    <dbReference type="NCBI Taxonomy" id="1623218"/>
    <lineage>
        <taxon>Bacteria</taxon>
        <taxon>Pseudomonadati</taxon>
        <taxon>Pseudomonadota</taxon>
        <taxon>Gammaproteobacteria</taxon>
        <taxon>Lysobacterales</taxon>
        <taxon>Rhodanobacteraceae</taxon>
        <taxon>Rhodanobacter</taxon>
    </lineage>
</organism>
<dbReference type="Pfam" id="PF16220">
    <property type="entry name" value="DUF4880"/>
    <property type="match status" value="1"/>
</dbReference>
<evidence type="ECO:0000259" key="2">
    <source>
        <dbReference type="Pfam" id="PF16220"/>
    </source>
</evidence>
<dbReference type="EMBL" id="JBHTMN010000007">
    <property type="protein sequence ID" value="MFD1383079.1"/>
    <property type="molecule type" value="Genomic_DNA"/>
</dbReference>
<name>A0ABW4AYK2_9GAMM</name>
<evidence type="ECO:0000313" key="3">
    <source>
        <dbReference type="EMBL" id="MFD1383079.1"/>
    </source>
</evidence>
<evidence type="ECO:0000259" key="1">
    <source>
        <dbReference type="Pfam" id="PF04773"/>
    </source>
</evidence>
<keyword evidence="4" id="KW-1185">Reference proteome</keyword>
<reference evidence="4" key="1">
    <citation type="journal article" date="2019" name="Int. J. Syst. Evol. Microbiol.">
        <title>The Global Catalogue of Microorganisms (GCM) 10K type strain sequencing project: providing services to taxonomists for standard genome sequencing and annotation.</title>
        <authorList>
            <consortium name="The Broad Institute Genomics Platform"/>
            <consortium name="The Broad Institute Genome Sequencing Center for Infectious Disease"/>
            <person name="Wu L."/>
            <person name="Ma J."/>
        </authorList>
    </citation>
    <scope>NUCLEOTIDE SEQUENCE [LARGE SCALE GENOMIC DNA]</scope>
    <source>
        <strain evidence="4">JCM 30774</strain>
    </source>
</reference>
<dbReference type="PIRSF" id="PIRSF018266">
    <property type="entry name" value="FecR"/>
    <property type="match status" value="1"/>
</dbReference>
<sequence length="316" mass="35253">MSDASHLKSLEEASEWLVKMAEEGTLSKADQAQWETWYAQPNNARTWKRAERLLGQMNGLPSEIALPVLNRPADLRKRKALRNSFYLALLAPMGFASYQGTQHFNLLAQYRTNKGERETIELPDTSQVTLNTESAINTHFSDTTRHVDLLDGEIYLAVANKPTLAPLTLASKECQIASDNGTLCVRQYPGITKVSLLTGSATVITANNTHRFSLQAGEVATYSKEAQLGQARIGNIQAQKAWLSGMLAVNAMPMEDFAEELMRYQYGLIRVAPNKRKLLISGSFPVTDSRQLFAMLERSYHLNVEQNLAGFWVNIS</sequence>
<proteinExistence type="predicted"/>
<dbReference type="InterPro" id="IPR032623">
    <property type="entry name" value="FecR_N"/>
</dbReference>
<dbReference type="InterPro" id="IPR006860">
    <property type="entry name" value="FecR"/>
</dbReference>
<dbReference type="InterPro" id="IPR012373">
    <property type="entry name" value="Ferrdict_sens_TM"/>
</dbReference>
<feature type="domain" description="FecR protein" evidence="1">
    <location>
        <begin position="109"/>
        <end position="201"/>
    </location>
</feature>
<dbReference type="Pfam" id="PF04773">
    <property type="entry name" value="FecR"/>
    <property type="match status" value="1"/>
</dbReference>
<dbReference type="Proteomes" id="UP001597059">
    <property type="component" value="Unassembled WGS sequence"/>
</dbReference>